<evidence type="ECO:0000259" key="1">
    <source>
        <dbReference type="Pfam" id="PF07238"/>
    </source>
</evidence>
<reference evidence="2 3" key="1">
    <citation type="submission" date="2017-05" db="EMBL/GenBank/DDBJ databases">
        <title>Genomic insights into alkan degradation activity of Oleiphilus messinensis.</title>
        <authorList>
            <person name="Kozyavkin S.A."/>
            <person name="Slesarev A.I."/>
            <person name="Golyshin P.N."/>
            <person name="Korzhenkov A."/>
            <person name="Golyshina O.N."/>
            <person name="Toshchakov S.V."/>
        </authorList>
    </citation>
    <scope>NUCLEOTIDE SEQUENCE [LARGE SCALE GENOMIC DNA]</scope>
    <source>
        <strain evidence="2 3">ME102</strain>
    </source>
</reference>
<dbReference type="InterPro" id="IPR009875">
    <property type="entry name" value="PilZ_domain"/>
</dbReference>
<dbReference type="AlphaFoldDB" id="A0A1Y0IF52"/>
<keyword evidence="3" id="KW-1185">Reference proteome</keyword>
<sequence length="134" mass="15332">MTELRARTRMPTANLKSSIRVSKGLLKQLWEEARAKDFSFFGMCLKTNREYHVDDVITLSLQLELDVGTIGIEQINARIVRVNKLVGFYEYGVEFDQKVVRNPTGDVAKDLLRIENFLTRQAALTARLSEQKIA</sequence>
<name>A0A1Y0IF52_9GAMM</name>
<feature type="domain" description="PilZ" evidence="1">
    <location>
        <begin position="8"/>
        <end position="96"/>
    </location>
</feature>
<evidence type="ECO:0000313" key="2">
    <source>
        <dbReference type="EMBL" id="ARU59168.1"/>
    </source>
</evidence>
<dbReference type="Proteomes" id="UP000196027">
    <property type="component" value="Chromosome"/>
</dbReference>
<gene>
    <name evidence="2" type="ORF">OLMES_5184</name>
</gene>
<dbReference type="RefSeq" id="WP_087463872.1">
    <property type="nucleotide sequence ID" value="NZ_CP021425.1"/>
</dbReference>
<dbReference type="Gene3D" id="2.40.10.220">
    <property type="entry name" value="predicted glycosyltransferase like domains"/>
    <property type="match status" value="1"/>
</dbReference>
<evidence type="ECO:0000313" key="3">
    <source>
        <dbReference type="Proteomes" id="UP000196027"/>
    </source>
</evidence>
<accession>A0A1Y0IF52</accession>
<proteinExistence type="predicted"/>
<dbReference type="OrthoDB" id="6367597at2"/>
<protein>
    <submittedName>
        <fullName evidence="2">PilZ domain-containing protein</fullName>
    </submittedName>
</protein>
<dbReference type="SUPFAM" id="SSF141371">
    <property type="entry name" value="PilZ domain-like"/>
    <property type="match status" value="1"/>
</dbReference>
<dbReference type="GO" id="GO:0035438">
    <property type="term" value="F:cyclic-di-GMP binding"/>
    <property type="evidence" value="ECO:0007669"/>
    <property type="project" value="InterPro"/>
</dbReference>
<dbReference type="EMBL" id="CP021425">
    <property type="protein sequence ID" value="ARU59168.1"/>
    <property type="molecule type" value="Genomic_DNA"/>
</dbReference>
<organism evidence="2 3">
    <name type="scientific">Oleiphilus messinensis</name>
    <dbReference type="NCBI Taxonomy" id="141451"/>
    <lineage>
        <taxon>Bacteria</taxon>
        <taxon>Pseudomonadati</taxon>
        <taxon>Pseudomonadota</taxon>
        <taxon>Gammaproteobacteria</taxon>
        <taxon>Oceanospirillales</taxon>
        <taxon>Oleiphilaceae</taxon>
        <taxon>Oleiphilus</taxon>
    </lineage>
</organism>
<dbReference type="KEGG" id="ome:OLMES_5184"/>
<dbReference type="Pfam" id="PF07238">
    <property type="entry name" value="PilZ"/>
    <property type="match status" value="1"/>
</dbReference>